<sequence>MTLDELQTLNPEADAELLSMVVECSQAGEEELPLPAEAYERF</sequence>
<dbReference type="AlphaFoldDB" id="A0A7W8DKE7"/>
<comment type="caution">
    <text evidence="1">The sequence shown here is derived from an EMBL/GenBank/DDBJ whole genome shotgun (WGS) entry which is preliminary data.</text>
</comment>
<evidence type="ECO:0000313" key="1">
    <source>
        <dbReference type="EMBL" id="MBB5033169.1"/>
    </source>
</evidence>
<dbReference type="RefSeq" id="WP_281382095.1">
    <property type="nucleotide sequence ID" value="NZ_JACHIG010000005.1"/>
</dbReference>
<keyword evidence="2" id="KW-1185">Reference proteome</keyword>
<accession>A0A7W8DKE7</accession>
<evidence type="ECO:0000313" key="2">
    <source>
        <dbReference type="Proteomes" id="UP000590740"/>
    </source>
</evidence>
<name>A0A7W8DKE7_9BACT</name>
<proteinExistence type="predicted"/>
<dbReference type="Proteomes" id="UP000590740">
    <property type="component" value="Unassembled WGS sequence"/>
</dbReference>
<protein>
    <submittedName>
        <fullName evidence="1">Uncharacterized protein</fullName>
    </submittedName>
</protein>
<organism evidence="1 2">
    <name type="scientific">Prosthecobacter vanneervenii</name>
    <dbReference type="NCBI Taxonomy" id="48466"/>
    <lineage>
        <taxon>Bacteria</taxon>
        <taxon>Pseudomonadati</taxon>
        <taxon>Verrucomicrobiota</taxon>
        <taxon>Verrucomicrobiia</taxon>
        <taxon>Verrucomicrobiales</taxon>
        <taxon>Verrucomicrobiaceae</taxon>
        <taxon>Prosthecobacter</taxon>
    </lineage>
</organism>
<dbReference type="EMBL" id="JACHIG010000005">
    <property type="protein sequence ID" value="MBB5033169.1"/>
    <property type="molecule type" value="Genomic_DNA"/>
</dbReference>
<gene>
    <name evidence="1" type="ORF">HNQ65_002752</name>
</gene>
<reference evidence="1 2" key="1">
    <citation type="submission" date="2020-08" db="EMBL/GenBank/DDBJ databases">
        <title>Genomic Encyclopedia of Type Strains, Phase IV (KMG-IV): sequencing the most valuable type-strain genomes for metagenomic binning, comparative biology and taxonomic classification.</title>
        <authorList>
            <person name="Goeker M."/>
        </authorList>
    </citation>
    <scope>NUCLEOTIDE SEQUENCE [LARGE SCALE GENOMIC DNA]</scope>
    <source>
        <strain evidence="1 2">DSM 12252</strain>
    </source>
</reference>